<dbReference type="EMBL" id="JSZA02000061">
    <property type="protein sequence ID" value="KHD11750.1"/>
    <property type="molecule type" value="Genomic_DNA"/>
</dbReference>
<evidence type="ECO:0000256" key="2">
    <source>
        <dbReference type="ARBA" id="ARBA00037999"/>
    </source>
</evidence>
<feature type="active site" description="Proton acceptor" evidence="3">
    <location>
        <position position="186"/>
    </location>
</feature>
<sequence>MNNNKPIYVTQPHLPSLEEYIPYLEKIWENKILTNNGPFHQELEKRLSDYLGVEHIALFTNGTIALITALQALRITGEVITTPYSFVATTHSLLWNAIKPVFVDIDPNSFNLEPNKIEAAITPQTTAIMSVHCYGHPCDVEAIQKIADIYNLRVIYDAAHAFGVEDQGGSLLRHGDLSILSFHATKVFNTFEGGAIICPDAKTKQRIDHLKNFGFVDEVTVVAPGINGKMSEINAAFGLLQLEHIDQALARRKEIDAMYRQLLKEVKGISCVQDAGEQIANYAYFPILVEEDYPISRDELYHKLRDNNIYTRRYFYPLISTFPMYRGLASASPTNLPVASNLSSKVLCLPIYPDLTDIQVDFIAQVILGEKK</sequence>
<accession>A0A0A6PM79</accession>
<dbReference type="InterPro" id="IPR015421">
    <property type="entry name" value="PyrdxlP-dep_Trfase_major"/>
</dbReference>
<dbReference type="PANTHER" id="PTHR30244">
    <property type="entry name" value="TRANSAMINASE"/>
    <property type="match status" value="1"/>
</dbReference>
<dbReference type="GO" id="GO:0000271">
    <property type="term" value="P:polysaccharide biosynthetic process"/>
    <property type="evidence" value="ECO:0007669"/>
    <property type="project" value="TreeGrafter"/>
</dbReference>
<keyword evidence="6" id="KW-0808">Transferase</keyword>
<evidence type="ECO:0000256" key="4">
    <source>
        <dbReference type="PIRSR" id="PIRSR000390-2"/>
    </source>
</evidence>
<dbReference type="CDD" id="cd00616">
    <property type="entry name" value="AHBA_syn"/>
    <property type="match status" value="1"/>
</dbReference>
<organism evidence="6 7">
    <name type="scientific">Candidatus Thiomargarita nelsonii</name>
    <dbReference type="NCBI Taxonomy" id="1003181"/>
    <lineage>
        <taxon>Bacteria</taxon>
        <taxon>Pseudomonadati</taxon>
        <taxon>Pseudomonadota</taxon>
        <taxon>Gammaproteobacteria</taxon>
        <taxon>Thiotrichales</taxon>
        <taxon>Thiotrichaceae</taxon>
        <taxon>Thiomargarita</taxon>
    </lineage>
</organism>
<evidence type="ECO:0000256" key="3">
    <source>
        <dbReference type="PIRSR" id="PIRSR000390-1"/>
    </source>
</evidence>
<comment type="similarity">
    <text evidence="2 5">Belongs to the DegT/DnrJ/EryC1 family.</text>
</comment>
<dbReference type="GO" id="GO:0008483">
    <property type="term" value="F:transaminase activity"/>
    <property type="evidence" value="ECO:0007669"/>
    <property type="project" value="UniProtKB-KW"/>
</dbReference>
<evidence type="ECO:0000256" key="5">
    <source>
        <dbReference type="RuleBase" id="RU004508"/>
    </source>
</evidence>
<dbReference type="Proteomes" id="UP000030428">
    <property type="component" value="Unassembled WGS sequence"/>
</dbReference>
<evidence type="ECO:0000313" key="6">
    <source>
        <dbReference type="EMBL" id="KHD11750.1"/>
    </source>
</evidence>
<keyword evidence="7" id="KW-1185">Reference proteome</keyword>
<dbReference type="InterPro" id="IPR015424">
    <property type="entry name" value="PyrdxlP-dep_Trfase"/>
</dbReference>
<name>A0A0A6PM79_9GAMM</name>
<dbReference type="PIRSF" id="PIRSF000390">
    <property type="entry name" value="PLP_StrS"/>
    <property type="match status" value="1"/>
</dbReference>
<reference evidence="6 7" key="1">
    <citation type="journal article" date="2016" name="Front. Microbiol.">
        <title>Single-Cell (Meta-)Genomics of a Dimorphic Candidatus Thiomargarita nelsonii Reveals Genomic Plasticity.</title>
        <authorList>
            <person name="Flood B.E."/>
            <person name="Fliss P."/>
            <person name="Jones D.S."/>
            <person name="Dick G.J."/>
            <person name="Jain S."/>
            <person name="Kaster A.K."/>
            <person name="Winkel M."/>
            <person name="Mussmann M."/>
            <person name="Bailey J."/>
        </authorList>
    </citation>
    <scope>NUCLEOTIDE SEQUENCE [LARGE SCALE GENOMIC DNA]</scope>
    <source>
        <strain evidence="6">Hydrate Ridge</strain>
    </source>
</reference>
<keyword evidence="6" id="KW-0032">Aminotransferase</keyword>
<dbReference type="GO" id="GO:0030170">
    <property type="term" value="F:pyridoxal phosphate binding"/>
    <property type="evidence" value="ECO:0007669"/>
    <property type="project" value="TreeGrafter"/>
</dbReference>
<dbReference type="AlphaFoldDB" id="A0A0A6PM79"/>
<feature type="modified residue" description="N6-(pyridoxal phosphate)lysine" evidence="4">
    <location>
        <position position="186"/>
    </location>
</feature>
<evidence type="ECO:0000313" key="7">
    <source>
        <dbReference type="Proteomes" id="UP000030428"/>
    </source>
</evidence>
<evidence type="ECO:0000256" key="1">
    <source>
        <dbReference type="ARBA" id="ARBA00022898"/>
    </source>
</evidence>
<protein>
    <submittedName>
        <fullName evidence="6">Aminotransferase</fullName>
    </submittedName>
</protein>
<comment type="caution">
    <text evidence="6">The sequence shown here is derived from an EMBL/GenBank/DDBJ whole genome shotgun (WGS) entry which is preliminary data.</text>
</comment>
<dbReference type="InterPro" id="IPR000653">
    <property type="entry name" value="DegT/StrS_aminotransferase"/>
</dbReference>
<dbReference type="Gene3D" id="3.40.640.10">
    <property type="entry name" value="Type I PLP-dependent aspartate aminotransferase-like (Major domain)"/>
    <property type="match status" value="1"/>
</dbReference>
<gene>
    <name evidence="6" type="ORF">PN36_16405</name>
</gene>
<dbReference type="SUPFAM" id="SSF53383">
    <property type="entry name" value="PLP-dependent transferases"/>
    <property type="match status" value="1"/>
</dbReference>
<dbReference type="Pfam" id="PF01041">
    <property type="entry name" value="DegT_DnrJ_EryC1"/>
    <property type="match status" value="1"/>
</dbReference>
<dbReference type="FunFam" id="3.40.640.10:FF:000176">
    <property type="entry name" value="Nucleotide sugar transaminase"/>
    <property type="match status" value="1"/>
</dbReference>
<keyword evidence="1 4" id="KW-0663">Pyridoxal phosphate</keyword>
<proteinExistence type="inferred from homology"/>
<dbReference type="PANTHER" id="PTHR30244:SF9">
    <property type="entry name" value="PROTEIN RV3402C"/>
    <property type="match status" value="1"/>
</dbReference>